<evidence type="ECO:0000313" key="2">
    <source>
        <dbReference type="EMBL" id="MBS2966671.1"/>
    </source>
</evidence>
<dbReference type="GO" id="GO:0008757">
    <property type="term" value="F:S-adenosylmethionine-dependent methyltransferase activity"/>
    <property type="evidence" value="ECO:0007669"/>
    <property type="project" value="InterPro"/>
</dbReference>
<keyword evidence="2" id="KW-0489">Methyltransferase</keyword>
<dbReference type="CDD" id="cd02440">
    <property type="entry name" value="AdoMet_MTases"/>
    <property type="match status" value="1"/>
</dbReference>
<dbReference type="SUPFAM" id="SSF53335">
    <property type="entry name" value="S-adenosyl-L-methionine-dependent methyltransferases"/>
    <property type="match status" value="1"/>
</dbReference>
<accession>A0A8J7WQI5</accession>
<dbReference type="AlphaFoldDB" id="A0A8J7WQI5"/>
<dbReference type="InterPro" id="IPR013216">
    <property type="entry name" value="Methyltransf_11"/>
</dbReference>
<proteinExistence type="predicted"/>
<dbReference type="InterPro" id="IPR050508">
    <property type="entry name" value="Methyltransf_Superfamily"/>
</dbReference>
<dbReference type="RefSeq" id="WP_211471976.1">
    <property type="nucleotide sequence ID" value="NZ_JAGSXH010000178.1"/>
</dbReference>
<feature type="non-terminal residue" evidence="2">
    <location>
        <position position="266"/>
    </location>
</feature>
<evidence type="ECO:0000313" key="3">
    <source>
        <dbReference type="Proteomes" id="UP000677913"/>
    </source>
</evidence>
<keyword evidence="2" id="KW-0808">Transferase</keyword>
<feature type="domain" description="Methyltransferase type 11" evidence="1">
    <location>
        <begin position="56"/>
        <end position="146"/>
    </location>
</feature>
<dbReference type="InterPro" id="IPR029063">
    <property type="entry name" value="SAM-dependent_MTases_sf"/>
</dbReference>
<reference evidence="2" key="1">
    <citation type="submission" date="2021-04" db="EMBL/GenBank/DDBJ databases">
        <title>Genome based classification of Actinospica acidithermotolerans sp. nov., an actinobacterium isolated from an Indonesian hot spring.</title>
        <authorList>
            <person name="Kusuma A.B."/>
            <person name="Putra K.E."/>
            <person name="Nafisah S."/>
            <person name="Loh J."/>
            <person name="Nouioui I."/>
            <person name="Goodfellow M."/>
        </authorList>
    </citation>
    <scope>NUCLEOTIDE SEQUENCE</scope>
    <source>
        <strain evidence="2">DSM 45618</strain>
    </source>
</reference>
<dbReference type="PANTHER" id="PTHR42912">
    <property type="entry name" value="METHYLTRANSFERASE"/>
    <property type="match status" value="1"/>
</dbReference>
<sequence length="266" mass="30070">MKSTVDEGQLMLTGPELAKLYEARFTDAELTAKRHMWETLCRRFLSPYIGSGDTVLDLGAGRCEFINACPAPRRVAVDLNPETPRFAQEGVHVVLTASDDLSPIASASVDVVFSSNFFEHLPDKRTLLRTLEECARVLVPGGRLLVLMPNLRFLPGSYWDYFDHHLPLTDRSLVEGMRMAGFEPDRVIPRFLPYTVKDSPLTVRPWLVRTYLKLRWVNVHRCHGCCPTLKMRMSAASMLGPHGDGNALPGVSRAGRWCSRCRWDRQ</sequence>
<comment type="caution">
    <text evidence="2">The sequence shown here is derived from an EMBL/GenBank/DDBJ whole genome shotgun (WGS) entry which is preliminary data.</text>
</comment>
<keyword evidence="3" id="KW-1185">Reference proteome</keyword>
<dbReference type="GO" id="GO:0032259">
    <property type="term" value="P:methylation"/>
    <property type="evidence" value="ECO:0007669"/>
    <property type="project" value="UniProtKB-KW"/>
</dbReference>
<dbReference type="Gene3D" id="3.40.50.150">
    <property type="entry name" value="Vaccinia Virus protein VP39"/>
    <property type="match status" value="1"/>
</dbReference>
<organism evidence="2 3">
    <name type="scientific">Actinocrinis puniceicyclus</name>
    <dbReference type="NCBI Taxonomy" id="977794"/>
    <lineage>
        <taxon>Bacteria</taxon>
        <taxon>Bacillati</taxon>
        <taxon>Actinomycetota</taxon>
        <taxon>Actinomycetes</taxon>
        <taxon>Catenulisporales</taxon>
        <taxon>Actinospicaceae</taxon>
        <taxon>Actinocrinis</taxon>
    </lineage>
</organism>
<evidence type="ECO:0000259" key="1">
    <source>
        <dbReference type="Pfam" id="PF08241"/>
    </source>
</evidence>
<gene>
    <name evidence="2" type="ORF">KGA66_26780</name>
</gene>
<dbReference type="PANTHER" id="PTHR42912:SF6">
    <property type="entry name" value="METHYLTRANSFERASE TYPE 11 DOMAIN-CONTAINING PROTEIN"/>
    <property type="match status" value="1"/>
</dbReference>
<dbReference type="EMBL" id="JAGSXH010000178">
    <property type="protein sequence ID" value="MBS2966671.1"/>
    <property type="molecule type" value="Genomic_DNA"/>
</dbReference>
<dbReference type="Proteomes" id="UP000677913">
    <property type="component" value="Unassembled WGS sequence"/>
</dbReference>
<dbReference type="Pfam" id="PF08241">
    <property type="entry name" value="Methyltransf_11"/>
    <property type="match status" value="1"/>
</dbReference>
<name>A0A8J7WQI5_9ACTN</name>
<protein>
    <submittedName>
        <fullName evidence="2">Class I SAM-dependent methyltransferase</fullName>
    </submittedName>
</protein>